<comment type="catalytic activity">
    <reaction evidence="5">
        <text>dimethylallyl phosphate + FMNH2 = prenylated FMNH2 + phosphate</text>
        <dbReference type="Rhea" id="RHEA:37743"/>
        <dbReference type="ChEBI" id="CHEBI:43474"/>
        <dbReference type="ChEBI" id="CHEBI:57618"/>
        <dbReference type="ChEBI" id="CHEBI:87467"/>
        <dbReference type="ChEBI" id="CHEBI:88052"/>
        <dbReference type="EC" id="2.5.1.129"/>
    </reaction>
</comment>
<evidence type="ECO:0000256" key="5">
    <source>
        <dbReference type="HAMAP-Rule" id="MF_01986"/>
    </source>
</evidence>
<dbReference type="InterPro" id="IPR004507">
    <property type="entry name" value="UbiX-like"/>
</dbReference>
<organism evidence="7 8">
    <name type="scientific">Streptomyces lannensis</name>
    <dbReference type="NCBI Taxonomy" id="766498"/>
    <lineage>
        <taxon>Bacteria</taxon>
        <taxon>Bacillati</taxon>
        <taxon>Actinomycetota</taxon>
        <taxon>Actinomycetes</taxon>
        <taxon>Kitasatosporales</taxon>
        <taxon>Streptomycetaceae</taxon>
        <taxon>Streptomyces</taxon>
    </lineage>
</organism>
<dbReference type="HAMAP" id="MF_01986">
    <property type="entry name" value="ubiX_pad_yclB"/>
    <property type="match status" value="1"/>
</dbReference>
<evidence type="ECO:0000256" key="4">
    <source>
        <dbReference type="ARBA" id="ARBA00022679"/>
    </source>
</evidence>
<feature type="binding site" evidence="5">
    <location>
        <position position="122"/>
    </location>
    <ligand>
        <name>FMN</name>
        <dbReference type="ChEBI" id="CHEBI:58210"/>
    </ligand>
</feature>
<dbReference type="NCBIfam" id="TIGR00421">
    <property type="entry name" value="ubiX_pad"/>
    <property type="match status" value="1"/>
</dbReference>
<evidence type="ECO:0000313" key="7">
    <source>
        <dbReference type="EMBL" id="GAA3853438.1"/>
    </source>
</evidence>
<comment type="caution">
    <text evidence="7">The sequence shown here is derived from an EMBL/GenBank/DDBJ whole genome shotgun (WGS) entry which is preliminary data.</text>
</comment>
<dbReference type="SUPFAM" id="SSF52507">
    <property type="entry name" value="Homo-oligomeric flavin-containing Cys decarboxylases, HFCD"/>
    <property type="match status" value="1"/>
</dbReference>
<keyword evidence="5" id="KW-0058">Aromatic hydrocarbons catabolism</keyword>
<dbReference type="Proteomes" id="UP001501563">
    <property type="component" value="Unassembled WGS sequence"/>
</dbReference>
<keyword evidence="3 5" id="KW-0288">FMN</keyword>
<evidence type="ECO:0000256" key="2">
    <source>
        <dbReference type="ARBA" id="ARBA00022630"/>
    </source>
</evidence>
<dbReference type="EMBL" id="BAAAZA010000004">
    <property type="protein sequence ID" value="GAA3853438.1"/>
    <property type="molecule type" value="Genomic_DNA"/>
</dbReference>
<protein>
    <recommendedName>
        <fullName evidence="5">Probable UbiX-like flavin prenyltransferase</fullName>
        <ecNumber evidence="5">2.5.1.129</ecNumber>
    </recommendedName>
    <alternativeName>
        <fullName evidence="5">Phenolic acid decarboxylase subunit B</fullName>
        <shortName evidence="5">PAD</shortName>
    </alternativeName>
</protein>
<dbReference type="RefSeq" id="WP_345547476.1">
    <property type="nucleotide sequence ID" value="NZ_BAAAZA010000004.1"/>
</dbReference>
<gene>
    <name evidence="7" type="ORF">GCM10022207_15470</name>
</gene>
<feature type="binding site" evidence="5">
    <location>
        <position position="36"/>
    </location>
    <ligand>
        <name>FMN</name>
        <dbReference type="ChEBI" id="CHEBI:58210"/>
    </ligand>
</feature>
<evidence type="ECO:0000256" key="1">
    <source>
        <dbReference type="ARBA" id="ARBA00022602"/>
    </source>
</evidence>
<dbReference type="InterPro" id="IPR036551">
    <property type="entry name" value="Flavin_trans-like"/>
</dbReference>
<feature type="binding site" evidence="5">
    <location>
        <begin position="87"/>
        <end position="90"/>
    </location>
    <ligand>
        <name>FMN</name>
        <dbReference type="ChEBI" id="CHEBI:58210"/>
    </ligand>
</feature>
<dbReference type="NCBIfam" id="NF004685">
    <property type="entry name" value="PRK06029.1"/>
    <property type="match status" value="1"/>
</dbReference>
<dbReference type="Pfam" id="PF02441">
    <property type="entry name" value="Flavoprotein"/>
    <property type="match status" value="1"/>
</dbReference>
<dbReference type="NCBIfam" id="NF041206">
    <property type="entry name" value="VdcB"/>
    <property type="match status" value="1"/>
</dbReference>
<comment type="subunit">
    <text evidence="5">Homododecamer.</text>
</comment>
<dbReference type="PANTHER" id="PTHR43374:SF1">
    <property type="entry name" value="FLAVIN PRENYLTRANSFERASE PAD1, MITOCHONDRIAL"/>
    <property type="match status" value="1"/>
</dbReference>
<dbReference type="PANTHER" id="PTHR43374">
    <property type="entry name" value="FLAVIN PRENYLTRANSFERASE"/>
    <property type="match status" value="1"/>
</dbReference>
<feature type="binding site" evidence="5">
    <location>
        <begin position="9"/>
        <end position="11"/>
    </location>
    <ligand>
        <name>FMN</name>
        <dbReference type="ChEBI" id="CHEBI:58210"/>
    </ligand>
</feature>
<dbReference type="InterPro" id="IPR032901">
    <property type="entry name" value="UbiX_pad_YclB"/>
</dbReference>
<feature type="domain" description="Flavoprotein" evidence="6">
    <location>
        <begin position="1"/>
        <end position="172"/>
    </location>
</feature>
<reference evidence="8" key="1">
    <citation type="journal article" date="2019" name="Int. J. Syst. Evol. Microbiol.">
        <title>The Global Catalogue of Microorganisms (GCM) 10K type strain sequencing project: providing services to taxonomists for standard genome sequencing and annotation.</title>
        <authorList>
            <consortium name="The Broad Institute Genomics Platform"/>
            <consortium name="The Broad Institute Genome Sequencing Center for Infectious Disease"/>
            <person name="Wu L."/>
            <person name="Ma J."/>
        </authorList>
    </citation>
    <scope>NUCLEOTIDE SEQUENCE [LARGE SCALE GENOMIC DNA]</scope>
    <source>
        <strain evidence="8">JCM 16578</strain>
    </source>
</reference>
<evidence type="ECO:0000313" key="8">
    <source>
        <dbReference type="Proteomes" id="UP001501563"/>
    </source>
</evidence>
<evidence type="ECO:0000256" key="3">
    <source>
        <dbReference type="ARBA" id="ARBA00022643"/>
    </source>
</evidence>
<keyword evidence="8" id="KW-1185">Reference proteome</keyword>
<dbReference type="Gene3D" id="3.40.50.1950">
    <property type="entry name" value="Flavin prenyltransferase-like"/>
    <property type="match status" value="1"/>
</dbReference>
<keyword evidence="4 5" id="KW-0808">Transferase</keyword>
<dbReference type="EC" id="2.5.1.129" evidence="5"/>
<keyword evidence="2 5" id="KW-0285">Flavoprotein</keyword>
<dbReference type="HAMAP" id="MF_01984">
    <property type="entry name" value="ubiX_pad"/>
    <property type="match status" value="1"/>
</dbReference>
<comment type="function">
    <text evidence="5">Involved in the non-oxidative decarboxylation and detoxification of phenolic derivatives. Flavin prenyltransferase that catalyzes the synthesis of the prenylated FMN cofactor (prenyl-FMN) for phenolic acid decarboxylase.</text>
</comment>
<name>A0ABP7JSK6_9ACTN</name>
<sequence length="196" mass="21285">MRLIVGMTGATGAVFGIRLLARLALLPDVETHLVLSRWARTTIELETGRSVREVSALADEVYAPEDQGARISSGSFRTDGMIVAPCSMKTLAGIRAGYADGLLGRAADVVLKEGRRLVLLPRETPLGEIHLENVLALTRMGVRMVPPVPAFYNHPKSVDDIVDHITARVLDQFDLPAPAARRWEGMRAARAIEPAV</sequence>
<dbReference type="InterPro" id="IPR003382">
    <property type="entry name" value="Flavoprotein"/>
</dbReference>
<accession>A0ABP7JSK6</accession>
<evidence type="ECO:0000259" key="6">
    <source>
        <dbReference type="Pfam" id="PF02441"/>
    </source>
</evidence>
<keyword evidence="1 5" id="KW-0637">Prenyltransferase</keyword>
<keyword evidence="5" id="KW-0216">Detoxification</keyword>
<proteinExistence type="inferred from homology"/>
<comment type="similarity">
    <text evidence="5">Belongs to the UbiX/PAD1 family. YclB subfamily.</text>
</comment>